<evidence type="ECO:0000259" key="3">
    <source>
        <dbReference type="Pfam" id="PF00768"/>
    </source>
</evidence>
<dbReference type="InterPro" id="IPR012338">
    <property type="entry name" value="Beta-lactam/transpept-like"/>
</dbReference>
<keyword evidence="4" id="KW-0378">Hydrolase</keyword>
<dbReference type="EMBL" id="VYUY01000015">
    <property type="protein sequence ID" value="KAA9132195.1"/>
    <property type="molecule type" value="Genomic_DNA"/>
</dbReference>
<dbReference type="InterPro" id="IPR001967">
    <property type="entry name" value="Peptidase_S11_N"/>
</dbReference>
<reference evidence="5" key="1">
    <citation type="submission" date="2019-09" db="EMBL/GenBank/DDBJ databases">
        <title>Mumia zhuanghuii sp. nov. isolated from the intestinal contents of plateau pika (Ochotona curzoniae) in the Qinghai-Tibet plateau of China.</title>
        <authorList>
            <person name="Tian Z."/>
        </authorList>
    </citation>
    <scope>NUCLEOTIDE SEQUENCE [LARGE SCALE GENOMIC DNA]</scope>
    <source>
        <strain evidence="5">L-033</strain>
    </source>
</reference>
<sequence>MTVADPPPPTRRALRTGAVRLPAEPRPDVELAFHDDASALPARIAAAALGDADRDAAGNDAEAPAAADPAAAAAEPSPAGSTTAPADPAPVPTDPGQVPPEAAASVPVVVPPADPPLAWVDEQALTARSAHVLQLESGTPAFLPVTADLLSRAPRRTAMRPGVLVPFGVFLAVIIAYCATTLLWPLHAVAPTVAQIAVQPVPAPAAVGAWPAEGGAAAVVAGVGAPIASTGDAMSIASITKVVTSLLVLEEMPLAPGEAGREFRFTAADRSDYWRYRDRGESALDVPVGGSLTEYQMLQGVLMGSANNYADRLASTIWPNDEVFARAANTWLTQHGINRITITDPTGIDFGNIASPEALLTLGERALAHPVIAEIVRTPEVELPGVGLVRNSNPLLADPGVVGIKTGSLDTYNLLAAKDVTVGETTVRIYGAMLGQPDREVRDEALRAVFAQVEQELQLHPSVAEGTVVGQVQTKWGEAVPILAAADAQVVLWNGGAASVETTFDLDDLRDEGDVVGALVATGPRDAASVDLVLAGDVDDPSPFWRLTHPLQLFGLV</sequence>
<gene>
    <name evidence="4" type="ORF">F6B40_10805</name>
</gene>
<evidence type="ECO:0000313" key="4">
    <source>
        <dbReference type="EMBL" id="KAA9132195.1"/>
    </source>
</evidence>
<dbReference type="Proteomes" id="UP000326838">
    <property type="component" value="Unassembled WGS sequence"/>
</dbReference>
<dbReference type="AlphaFoldDB" id="A0A5N0TB05"/>
<accession>A0A5N0TB05</accession>
<feature type="domain" description="Peptidase S11 D-alanyl-D-alanine carboxypeptidase A N-terminal" evidence="3">
    <location>
        <begin position="234"/>
        <end position="408"/>
    </location>
</feature>
<dbReference type="SUPFAM" id="SSF56601">
    <property type="entry name" value="beta-lactamase/transpeptidase-like"/>
    <property type="match status" value="1"/>
</dbReference>
<feature type="compositionally biased region" description="Pro residues" evidence="1">
    <location>
        <begin position="1"/>
        <end position="10"/>
    </location>
</feature>
<feature type="compositionally biased region" description="Low complexity" evidence="1">
    <location>
        <begin position="58"/>
        <end position="86"/>
    </location>
</feature>
<keyword evidence="2" id="KW-0472">Membrane</keyword>
<organism evidence="4 5">
    <name type="scientific">Microbacterium caowuchunii</name>
    <dbReference type="NCBI Taxonomy" id="2614638"/>
    <lineage>
        <taxon>Bacteria</taxon>
        <taxon>Bacillati</taxon>
        <taxon>Actinomycetota</taxon>
        <taxon>Actinomycetes</taxon>
        <taxon>Micrococcales</taxon>
        <taxon>Microbacteriaceae</taxon>
        <taxon>Microbacterium</taxon>
    </lineage>
</organism>
<keyword evidence="4" id="KW-0121">Carboxypeptidase</keyword>
<protein>
    <submittedName>
        <fullName evidence="4">D-alanyl-D-alanine carboxypeptidase</fullName>
    </submittedName>
</protein>
<keyword evidence="2" id="KW-0812">Transmembrane</keyword>
<keyword evidence="4" id="KW-0645">Protease</keyword>
<dbReference type="Pfam" id="PF00768">
    <property type="entry name" value="Peptidase_S11"/>
    <property type="match status" value="1"/>
</dbReference>
<keyword evidence="5" id="KW-1185">Reference proteome</keyword>
<name>A0A5N0TB05_9MICO</name>
<proteinExistence type="predicted"/>
<keyword evidence="2" id="KW-1133">Transmembrane helix</keyword>
<evidence type="ECO:0000256" key="1">
    <source>
        <dbReference type="SAM" id="MobiDB-lite"/>
    </source>
</evidence>
<dbReference type="Gene3D" id="3.40.710.10">
    <property type="entry name" value="DD-peptidase/beta-lactamase superfamily"/>
    <property type="match status" value="1"/>
</dbReference>
<dbReference type="RefSeq" id="WP_150893869.1">
    <property type="nucleotide sequence ID" value="NZ_VYUY01000015.1"/>
</dbReference>
<dbReference type="GO" id="GO:0006508">
    <property type="term" value="P:proteolysis"/>
    <property type="evidence" value="ECO:0007669"/>
    <property type="project" value="InterPro"/>
</dbReference>
<feature type="region of interest" description="Disordered" evidence="1">
    <location>
        <begin position="52"/>
        <end position="102"/>
    </location>
</feature>
<comment type="caution">
    <text evidence="4">The sequence shown here is derived from an EMBL/GenBank/DDBJ whole genome shotgun (WGS) entry which is preliminary data.</text>
</comment>
<feature type="region of interest" description="Disordered" evidence="1">
    <location>
        <begin position="1"/>
        <end position="27"/>
    </location>
</feature>
<evidence type="ECO:0000313" key="5">
    <source>
        <dbReference type="Proteomes" id="UP000326838"/>
    </source>
</evidence>
<evidence type="ECO:0000256" key="2">
    <source>
        <dbReference type="SAM" id="Phobius"/>
    </source>
</evidence>
<feature type="transmembrane region" description="Helical" evidence="2">
    <location>
        <begin position="162"/>
        <end position="186"/>
    </location>
</feature>
<dbReference type="GO" id="GO:0009002">
    <property type="term" value="F:serine-type D-Ala-D-Ala carboxypeptidase activity"/>
    <property type="evidence" value="ECO:0007669"/>
    <property type="project" value="InterPro"/>
</dbReference>